<dbReference type="AlphaFoldDB" id="A0A0P6X1Q3"/>
<dbReference type="STRING" id="229920.ADM99_03760"/>
<evidence type="ECO:0000313" key="1">
    <source>
        <dbReference type="EMBL" id="KPL73339.1"/>
    </source>
</evidence>
<dbReference type="Proteomes" id="UP000050430">
    <property type="component" value="Unassembled WGS sequence"/>
</dbReference>
<accession>A0A0P6X1Q3</accession>
<proteinExistence type="predicted"/>
<dbReference type="EMBL" id="LGCK01000006">
    <property type="protein sequence ID" value="KPL73339.1"/>
    <property type="molecule type" value="Genomic_DNA"/>
</dbReference>
<keyword evidence="2" id="KW-1185">Reference proteome</keyword>
<gene>
    <name evidence="1" type="ORF">ADM99_03760</name>
</gene>
<name>A0A0P6X1Q3_9CHLR</name>
<reference evidence="1 2" key="1">
    <citation type="submission" date="2015-07" db="EMBL/GenBank/DDBJ databases">
        <title>Genome sequence of Leptolinea tardivitalis DSM 16556.</title>
        <authorList>
            <person name="Hemp J."/>
            <person name="Ward L.M."/>
            <person name="Pace L.A."/>
            <person name="Fischer W.W."/>
        </authorList>
    </citation>
    <scope>NUCLEOTIDE SEQUENCE [LARGE SCALE GENOMIC DNA]</scope>
    <source>
        <strain evidence="1 2">YMTK-2</strain>
    </source>
</reference>
<protein>
    <submittedName>
        <fullName evidence="1">Uncharacterized protein</fullName>
    </submittedName>
</protein>
<organism evidence="1 2">
    <name type="scientific">Leptolinea tardivitalis</name>
    <dbReference type="NCBI Taxonomy" id="229920"/>
    <lineage>
        <taxon>Bacteria</taxon>
        <taxon>Bacillati</taxon>
        <taxon>Chloroflexota</taxon>
        <taxon>Anaerolineae</taxon>
        <taxon>Anaerolineales</taxon>
        <taxon>Anaerolineaceae</taxon>
        <taxon>Leptolinea</taxon>
    </lineage>
</organism>
<sequence>MFSSIFSKFPWIFPLHAIPGASVLPADGKISAFSGGYLKSFSASYGPHINTYPLIQPIHQHTDNTKMKIGGE</sequence>
<evidence type="ECO:0000313" key="2">
    <source>
        <dbReference type="Proteomes" id="UP000050430"/>
    </source>
</evidence>
<comment type="caution">
    <text evidence="1">The sequence shown here is derived from an EMBL/GenBank/DDBJ whole genome shotgun (WGS) entry which is preliminary data.</text>
</comment>